<name>A0ABQ3EDR4_9GAMM</name>
<protein>
    <submittedName>
        <fullName evidence="1">Uncharacterized protein</fullName>
    </submittedName>
</protein>
<dbReference type="Proteomes" id="UP000646745">
    <property type="component" value="Unassembled WGS sequence"/>
</dbReference>
<dbReference type="EMBL" id="BMZI01000008">
    <property type="protein sequence ID" value="GHB31719.1"/>
    <property type="molecule type" value="Genomic_DNA"/>
</dbReference>
<accession>A0ABQ3EDR4</accession>
<keyword evidence="2" id="KW-1185">Reference proteome</keyword>
<organism evidence="1 2">
    <name type="scientific">Salinicola rhizosphaerae</name>
    <dbReference type="NCBI Taxonomy" id="1443141"/>
    <lineage>
        <taxon>Bacteria</taxon>
        <taxon>Pseudomonadati</taxon>
        <taxon>Pseudomonadota</taxon>
        <taxon>Gammaproteobacteria</taxon>
        <taxon>Oceanospirillales</taxon>
        <taxon>Halomonadaceae</taxon>
        <taxon>Salinicola</taxon>
    </lineage>
</organism>
<gene>
    <name evidence="1" type="ORF">GCM10009038_33010</name>
</gene>
<evidence type="ECO:0000313" key="2">
    <source>
        <dbReference type="Proteomes" id="UP000646745"/>
    </source>
</evidence>
<reference evidence="2" key="1">
    <citation type="journal article" date="2019" name="Int. J. Syst. Evol. Microbiol.">
        <title>The Global Catalogue of Microorganisms (GCM) 10K type strain sequencing project: providing services to taxonomists for standard genome sequencing and annotation.</title>
        <authorList>
            <consortium name="The Broad Institute Genomics Platform"/>
            <consortium name="The Broad Institute Genome Sequencing Center for Infectious Disease"/>
            <person name="Wu L."/>
            <person name="Ma J."/>
        </authorList>
    </citation>
    <scope>NUCLEOTIDE SEQUENCE [LARGE SCALE GENOMIC DNA]</scope>
    <source>
        <strain evidence="2">KCTC 32998</strain>
    </source>
</reference>
<proteinExistence type="predicted"/>
<comment type="caution">
    <text evidence="1">The sequence shown here is derived from an EMBL/GenBank/DDBJ whole genome shotgun (WGS) entry which is preliminary data.</text>
</comment>
<sequence>MPPVPKIRFTGSPAPSSEFAIDWESPEAALSDDISPEEEALCDVSLDACDEDWVPLLAWSSPSSPQPANRAPDSPSAAISMPVPSDFLLDDSLPGFAVRRVMIHPGRRSRFYGTPLNNLAQE</sequence>
<evidence type="ECO:0000313" key="1">
    <source>
        <dbReference type="EMBL" id="GHB31719.1"/>
    </source>
</evidence>